<evidence type="ECO:0000313" key="3">
    <source>
        <dbReference type="EMBL" id="OGZ98391.1"/>
    </source>
</evidence>
<gene>
    <name evidence="3" type="ORF">A3C07_03050</name>
</gene>
<feature type="signal peptide" evidence="2">
    <location>
        <begin position="1"/>
        <end position="26"/>
    </location>
</feature>
<dbReference type="Proteomes" id="UP000179023">
    <property type="component" value="Unassembled WGS sequence"/>
</dbReference>
<evidence type="ECO:0000313" key="4">
    <source>
        <dbReference type="Proteomes" id="UP000179023"/>
    </source>
</evidence>
<dbReference type="PROSITE" id="PS51257">
    <property type="entry name" value="PROKAR_LIPOPROTEIN"/>
    <property type="match status" value="1"/>
</dbReference>
<organism evidence="3 4">
    <name type="scientific">Candidatus Sungbacteria bacterium RIFCSPHIGHO2_02_FULL_47_11</name>
    <dbReference type="NCBI Taxonomy" id="1802270"/>
    <lineage>
        <taxon>Bacteria</taxon>
        <taxon>Candidatus Sungiibacteriota</taxon>
    </lineage>
</organism>
<sequence>MLKAAVVAIALITLSCTLLYTAPTVAQGAINQAIELQLAQKRLEERLKKYREELRIGFVFISREEFLSFLDRIEKNQELKDAILKAKNAGILTVAGRSSFVASSNTISLDIRDDDEAIISFLLGR</sequence>
<keyword evidence="1" id="KW-0175">Coiled coil</keyword>
<feature type="coiled-coil region" evidence="1">
    <location>
        <begin position="26"/>
        <end position="53"/>
    </location>
</feature>
<evidence type="ECO:0000256" key="1">
    <source>
        <dbReference type="SAM" id="Coils"/>
    </source>
</evidence>
<comment type="caution">
    <text evidence="3">The sequence shown here is derived from an EMBL/GenBank/DDBJ whole genome shotgun (WGS) entry which is preliminary data.</text>
</comment>
<dbReference type="STRING" id="1802270.A3C07_03050"/>
<protein>
    <submittedName>
        <fullName evidence="3">Uncharacterized protein</fullName>
    </submittedName>
</protein>
<dbReference type="EMBL" id="MHQI01000066">
    <property type="protein sequence ID" value="OGZ98391.1"/>
    <property type="molecule type" value="Genomic_DNA"/>
</dbReference>
<proteinExistence type="predicted"/>
<keyword evidence="2" id="KW-0732">Signal</keyword>
<reference evidence="3 4" key="1">
    <citation type="journal article" date="2016" name="Nat. Commun.">
        <title>Thousands of microbial genomes shed light on interconnected biogeochemical processes in an aquifer system.</title>
        <authorList>
            <person name="Anantharaman K."/>
            <person name="Brown C.T."/>
            <person name="Hug L.A."/>
            <person name="Sharon I."/>
            <person name="Castelle C.J."/>
            <person name="Probst A.J."/>
            <person name="Thomas B.C."/>
            <person name="Singh A."/>
            <person name="Wilkins M.J."/>
            <person name="Karaoz U."/>
            <person name="Brodie E.L."/>
            <person name="Williams K.H."/>
            <person name="Hubbard S.S."/>
            <person name="Banfield J.F."/>
        </authorList>
    </citation>
    <scope>NUCLEOTIDE SEQUENCE [LARGE SCALE GENOMIC DNA]</scope>
</reference>
<accession>A0A1G2KIQ3</accession>
<dbReference type="AlphaFoldDB" id="A0A1G2KIQ3"/>
<name>A0A1G2KIQ3_9BACT</name>
<feature type="chain" id="PRO_5009583402" evidence="2">
    <location>
        <begin position="27"/>
        <end position="125"/>
    </location>
</feature>
<evidence type="ECO:0000256" key="2">
    <source>
        <dbReference type="SAM" id="SignalP"/>
    </source>
</evidence>